<reference evidence="2 3" key="1">
    <citation type="submission" date="2024-10" db="EMBL/GenBank/DDBJ databases">
        <title>Updated reference genomes for cyclostephanoid diatoms.</title>
        <authorList>
            <person name="Roberts W.R."/>
            <person name="Alverson A.J."/>
        </authorList>
    </citation>
    <scope>NUCLEOTIDE SEQUENCE [LARGE SCALE GENOMIC DNA]</scope>
    <source>
        <strain evidence="2 3">AJA228-03</strain>
    </source>
</reference>
<name>A0ABD3R2V7_9STRA</name>
<comment type="caution">
    <text evidence="2">The sequence shown here is derived from an EMBL/GenBank/DDBJ whole genome shotgun (WGS) entry which is preliminary data.</text>
</comment>
<sequence>MHSSEGLEERDIKRTAAWGKTILPRAREQMSGKGEDASNIKSSRLKKRRLPTEIRNDGTIASCSLQHLHPSYGGRRRIGRHGDDNIDDDCCKENILNGLPSSYHGRGGVSEGGENDVDDEVRLPVVGPPTKNESDGTSSAPSTRGWIGVESPTSTDCVNRSWQGFMDDMDQSALFASSIPSMLGIDFARYENNSTFEQCLKRAFGNDSPYIYDRRKSTVRERIYHPLVGRIDVHSIHDSAIDQDYDDEHYSIAFPRCYENSRHEPNPTQGNSKHGYIDNFNLGSRKTGHGMRLPMSWYRFPQSPQIMRSSSSTGTDSVKMHRIGVRGSSKVVFDDTKKSAEAPTDDDRENSEVGPAKYLPPIDAPPIDRGENGPVAVRDARERSTSLPDKYLGKIRIEPGRQATIREVFDIDKSNVVIGTLREGEERYFIRRRTLPPPPQSDNDDDDDECVAVVRYEIALEPADWSASRGGRHDGFCDDGITVETCDGKPMAGWISDRGRLADDSYLILREI</sequence>
<feature type="region of interest" description="Disordered" evidence="1">
    <location>
        <begin position="102"/>
        <end position="121"/>
    </location>
</feature>
<feature type="region of interest" description="Disordered" evidence="1">
    <location>
        <begin position="126"/>
        <end position="150"/>
    </location>
</feature>
<feature type="compositionally biased region" description="Basic and acidic residues" evidence="1">
    <location>
        <begin position="1"/>
        <end position="14"/>
    </location>
</feature>
<dbReference type="Proteomes" id="UP001530377">
    <property type="component" value="Unassembled WGS sequence"/>
</dbReference>
<feature type="compositionally biased region" description="Basic and acidic residues" evidence="1">
    <location>
        <begin position="25"/>
        <end position="38"/>
    </location>
</feature>
<keyword evidence="3" id="KW-1185">Reference proteome</keyword>
<accession>A0ABD3R2V7</accession>
<gene>
    <name evidence="2" type="ORF">ACHAXA_008231</name>
</gene>
<dbReference type="EMBL" id="JALLPB020000720">
    <property type="protein sequence ID" value="KAL3806843.1"/>
    <property type="molecule type" value="Genomic_DNA"/>
</dbReference>
<evidence type="ECO:0000256" key="1">
    <source>
        <dbReference type="SAM" id="MobiDB-lite"/>
    </source>
</evidence>
<organism evidence="2 3">
    <name type="scientific">Cyclostephanos tholiformis</name>
    <dbReference type="NCBI Taxonomy" id="382380"/>
    <lineage>
        <taxon>Eukaryota</taxon>
        <taxon>Sar</taxon>
        <taxon>Stramenopiles</taxon>
        <taxon>Ochrophyta</taxon>
        <taxon>Bacillariophyta</taxon>
        <taxon>Coscinodiscophyceae</taxon>
        <taxon>Thalassiosirophycidae</taxon>
        <taxon>Stephanodiscales</taxon>
        <taxon>Stephanodiscaceae</taxon>
        <taxon>Cyclostephanos</taxon>
    </lineage>
</organism>
<proteinExistence type="predicted"/>
<feature type="region of interest" description="Disordered" evidence="1">
    <location>
        <begin position="329"/>
        <end position="384"/>
    </location>
</feature>
<evidence type="ECO:0000313" key="2">
    <source>
        <dbReference type="EMBL" id="KAL3806843.1"/>
    </source>
</evidence>
<protein>
    <submittedName>
        <fullName evidence="2">Uncharacterized protein</fullName>
    </submittedName>
</protein>
<dbReference type="AlphaFoldDB" id="A0ABD3R2V7"/>
<evidence type="ECO:0000313" key="3">
    <source>
        <dbReference type="Proteomes" id="UP001530377"/>
    </source>
</evidence>
<feature type="region of interest" description="Disordered" evidence="1">
    <location>
        <begin position="1"/>
        <end position="49"/>
    </location>
</feature>